<keyword evidence="3" id="KW-1185">Reference proteome</keyword>
<dbReference type="EMBL" id="LNIX01000001">
    <property type="protein sequence ID" value="OXA64895.1"/>
    <property type="molecule type" value="Genomic_DNA"/>
</dbReference>
<dbReference type="InterPro" id="IPR036273">
    <property type="entry name" value="CRAL/TRIO_N_dom_sf"/>
</dbReference>
<protein>
    <recommendedName>
        <fullName evidence="1">CRAL-TRIO domain-containing protein</fullName>
    </recommendedName>
</protein>
<feature type="domain" description="CRAL-TRIO" evidence="1">
    <location>
        <begin position="103"/>
        <end position="279"/>
    </location>
</feature>
<dbReference type="SUPFAM" id="SSF52087">
    <property type="entry name" value="CRAL/TRIO domain"/>
    <property type="match status" value="1"/>
</dbReference>
<evidence type="ECO:0000313" key="3">
    <source>
        <dbReference type="Proteomes" id="UP000198287"/>
    </source>
</evidence>
<dbReference type="Pfam" id="PF00650">
    <property type="entry name" value="CRAL_TRIO"/>
    <property type="match status" value="1"/>
</dbReference>
<organism evidence="2 3">
    <name type="scientific">Folsomia candida</name>
    <name type="common">Springtail</name>
    <dbReference type="NCBI Taxonomy" id="158441"/>
    <lineage>
        <taxon>Eukaryota</taxon>
        <taxon>Metazoa</taxon>
        <taxon>Ecdysozoa</taxon>
        <taxon>Arthropoda</taxon>
        <taxon>Hexapoda</taxon>
        <taxon>Collembola</taxon>
        <taxon>Entomobryomorpha</taxon>
        <taxon>Isotomoidea</taxon>
        <taxon>Isotomidae</taxon>
        <taxon>Proisotominae</taxon>
        <taxon>Folsomia</taxon>
    </lineage>
</organism>
<dbReference type="PROSITE" id="PS50191">
    <property type="entry name" value="CRAL_TRIO"/>
    <property type="match status" value="1"/>
</dbReference>
<dbReference type="AlphaFoldDB" id="A0A226F506"/>
<accession>A0A226F506</accession>
<dbReference type="GO" id="GO:0005737">
    <property type="term" value="C:cytoplasm"/>
    <property type="evidence" value="ECO:0007669"/>
    <property type="project" value="TreeGrafter"/>
</dbReference>
<proteinExistence type="predicted"/>
<dbReference type="SUPFAM" id="SSF46938">
    <property type="entry name" value="CRAL/TRIO N-terminal domain"/>
    <property type="match status" value="1"/>
</dbReference>
<dbReference type="PANTHER" id="PTHR23324:SF83">
    <property type="entry name" value="SEC14-LIKE PROTEIN 2"/>
    <property type="match status" value="1"/>
</dbReference>
<dbReference type="PANTHER" id="PTHR23324">
    <property type="entry name" value="SEC14 RELATED PROTEIN"/>
    <property type="match status" value="1"/>
</dbReference>
<dbReference type="OrthoDB" id="1434354at2759"/>
<reference evidence="2 3" key="1">
    <citation type="submission" date="2015-12" db="EMBL/GenBank/DDBJ databases">
        <title>The genome of Folsomia candida.</title>
        <authorList>
            <person name="Faddeeva A."/>
            <person name="Derks M.F."/>
            <person name="Anvar Y."/>
            <person name="Smit S."/>
            <person name="Van Straalen N."/>
            <person name="Roelofs D."/>
        </authorList>
    </citation>
    <scope>NUCLEOTIDE SEQUENCE [LARGE SCALE GENOMIC DNA]</scope>
    <source>
        <strain evidence="2 3">VU population</strain>
        <tissue evidence="2">Whole body</tissue>
    </source>
</reference>
<name>A0A226F506_FOLCA</name>
<gene>
    <name evidence="2" type="ORF">Fcan01_01665</name>
</gene>
<sequence length="297" mass="35041">MVQNKLSLQKLGLCVFIFATSISPTVQVSLDEFLALTYEQKLKLDVFRDRVTPYLPHEYMKKDVFLIRWLRDREFNIAEAEKRLLSHVEWREENDIDSVLDEDWADFEHEYKAYIEGCDKEGKPIISVFVGDWDIRRAVVSGKSKRLMRYFDRIFELASKALRDMQNDGQNVTQATLLFDMGNFNLVLQGCPRCIPIYLYILSVYERQYPGLAHRLVSLNTPQIALPLWDIYKHILTPQTRNILFIYGKDKKDWQRILLKEIDKDQLSRKLGGTKEDNAVDVFEYLRNVNVFRCENL</sequence>
<dbReference type="Gene3D" id="3.40.525.10">
    <property type="entry name" value="CRAL-TRIO lipid binding domain"/>
    <property type="match status" value="1"/>
</dbReference>
<comment type="caution">
    <text evidence="2">The sequence shown here is derived from an EMBL/GenBank/DDBJ whole genome shotgun (WGS) entry which is preliminary data.</text>
</comment>
<evidence type="ECO:0000259" key="1">
    <source>
        <dbReference type="PROSITE" id="PS50191"/>
    </source>
</evidence>
<dbReference type="InterPro" id="IPR001251">
    <property type="entry name" value="CRAL-TRIO_dom"/>
</dbReference>
<dbReference type="Proteomes" id="UP000198287">
    <property type="component" value="Unassembled WGS sequence"/>
</dbReference>
<evidence type="ECO:0000313" key="2">
    <source>
        <dbReference type="EMBL" id="OXA64895.1"/>
    </source>
</evidence>
<dbReference type="InterPro" id="IPR051064">
    <property type="entry name" value="SEC14/CRAL-TRIO_domain"/>
</dbReference>
<dbReference type="CDD" id="cd00170">
    <property type="entry name" value="SEC14"/>
    <property type="match status" value="1"/>
</dbReference>
<dbReference type="SMART" id="SM00516">
    <property type="entry name" value="SEC14"/>
    <property type="match status" value="1"/>
</dbReference>
<dbReference type="InterPro" id="IPR036865">
    <property type="entry name" value="CRAL-TRIO_dom_sf"/>
</dbReference>
<dbReference type="OMA" id="VESYENH"/>